<proteinExistence type="predicted"/>
<accession>A0ABU3H6N5</accession>
<dbReference type="EMBL" id="JAUSUY010000007">
    <property type="protein sequence ID" value="MDT3426483.1"/>
    <property type="molecule type" value="Genomic_DNA"/>
</dbReference>
<organism evidence="2 3">
    <name type="scientific">Paenibacillus forsythiae</name>
    <dbReference type="NCBI Taxonomy" id="365616"/>
    <lineage>
        <taxon>Bacteria</taxon>
        <taxon>Bacillati</taxon>
        <taxon>Bacillota</taxon>
        <taxon>Bacilli</taxon>
        <taxon>Bacillales</taxon>
        <taxon>Paenibacillaceae</taxon>
        <taxon>Paenibacillus</taxon>
    </lineage>
</organism>
<sequence length="243" mass="25581">MVSRASPRPFGGGAFICFGRAIPLNPPFSRGTPRVAPSGHPQGLVRCTGLGGWGARVGVGAALPPGIPVRGRREGPLAARRVASGYAPLAEGPSQGLPWRVRGSGARHPRCDRLRPARQEAPRKCCPDGFAARVPGHPRCDRLRPARQEAPRKGCPDGFAARVPGQPRCERLRTARGRPLARAALAGSRLGCNVERPLAASGHYSNSNYKERRCPGPRQPSGCPEGGALGVPLGKGGFRGIEI</sequence>
<name>A0ABU3H6N5_9BACL</name>
<comment type="caution">
    <text evidence="2">The sequence shown here is derived from an EMBL/GenBank/DDBJ whole genome shotgun (WGS) entry which is preliminary data.</text>
</comment>
<gene>
    <name evidence="2" type="ORF">J2Z22_002009</name>
</gene>
<protein>
    <submittedName>
        <fullName evidence="2">Uncharacterized protein</fullName>
    </submittedName>
</protein>
<evidence type="ECO:0000313" key="2">
    <source>
        <dbReference type="EMBL" id="MDT3426483.1"/>
    </source>
</evidence>
<reference evidence="2 3" key="1">
    <citation type="submission" date="2023-07" db="EMBL/GenBank/DDBJ databases">
        <title>Genomic Encyclopedia of Type Strains, Phase IV (KMG-IV): sequencing the most valuable type-strain genomes for metagenomic binning, comparative biology and taxonomic classification.</title>
        <authorList>
            <person name="Goeker M."/>
        </authorList>
    </citation>
    <scope>NUCLEOTIDE SEQUENCE [LARGE SCALE GENOMIC DNA]</scope>
    <source>
        <strain evidence="2 3">T98</strain>
    </source>
</reference>
<dbReference type="Proteomes" id="UP001248709">
    <property type="component" value="Unassembled WGS sequence"/>
</dbReference>
<evidence type="ECO:0000313" key="3">
    <source>
        <dbReference type="Proteomes" id="UP001248709"/>
    </source>
</evidence>
<feature type="region of interest" description="Disordered" evidence="1">
    <location>
        <begin position="207"/>
        <end position="228"/>
    </location>
</feature>
<evidence type="ECO:0000256" key="1">
    <source>
        <dbReference type="SAM" id="MobiDB-lite"/>
    </source>
</evidence>
<keyword evidence="3" id="KW-1185">Reference proteome</keyword>